<keyword evidence="3" id="KW-0812">Transmembrane</keyword>
<gene>
    <name evidence="4" type="ORF">DBV15_02089</name>
</gene>
<dbReference type="Gene3D" id="4.10.400.10">
    <property type="entry name" value="Low-density Lipoprotein Receptor"/>
    <property type="match status" value="1"/>
</dbReference>
<accession>A0A4S2KKW8</accession>
<dbReference type="SMART" id="SM00192">
    <property type="entry name" value="LDLa"/>
    <property type="match status" value="1"/>
</dbReference>
<dbReference type="Proteomes" id="UP000310200">
    <property type="component" value="Unassembled WGS sequence"/>
</dbReference>
<evidence type="ECO:0000256" key="2">
    <source>
        <dbReference type="PROSITE-ProRule" id="PRU00124"/>
    </source>
</evidence>
<evidence type="ECO:0000313" key="4">
    <source>
        <dbReference type="EMBL" id="TGZ50262.1"/>
    </source>
</evidence>
<dbReference type="PROSITE" id="PS01209">
    <property type="entry name" value="LDLRA_1"/>
    <property type="match status" value="1"/>
</dbReference>
<dbReference type="EMBL" id="QBLH01002000">
    <property type="protein sequence ID" value="TGZ50262.1"/>
    <property type="molecule type" value="Genomic_DNA"/>
</dbReference>
<dbReference type="STRING" id="300112.A0A4S2KKW8"/>
<keyword evidence="3" id="KW-0472">Membrane</keyword>
<evidence type="ECO:0000256" key="1">
    <source>
        <dbReference type="ARBA" id="ARBA00023157"/>
    </source>
</evidence>
<dbReference type="PROSITE" id="PS50068">
    <property type="entry name" value="LDLRA_2"/>
    <property type="match status" value="1"/>
</dbReference>
<comment type="caution">
    <text evidence="2">Lacks conserved residue(s) required for the propagation of feature annotation.</text>
</comment>
<dbReference type="CDD" id="cd00112">
    <property type="entry name" value="LDLa"/>
    <property type="match status" value="1"/>
</dbReference>
<keyword evidence="5" id="KW-1185">Reference proteome</keyword>
<protein>
    <submittedName>
        <fullName evidence="4">Uncharacterized protein</fullName>
    </submittedName>
</protein>
<reference evidence="4 5" key="1">
    <citation type="journal article" date="2019" name="Philos. Trans. R. Soc. Lond., B, Biol. Sci.">
        <title>Ant behaviour and brain gene expression of defending hosts depend on the ecological success of the intruding social parasite.</title>
        <authorList>
            <person name="Kaur R."/>
            <person name="Stoldt M."/>
            <person name="Jongepier E."/>
            <person name="Feldmeyer B."/>
            <person name="Menzel F."/>
            <person name="Bornberg-Bauer E."/>
            <person name="Foitzik S."/>
        </authorList>
    </citation>
    <scope>NUCLEOTIDE SEQUENCE [LARGE SCALE GENOMIC DNA]</scope>
    <source>
        <tissue evidence="4">Whole body</tissue>
    </source>
</reference>
<sequence>MFRCNDGKCIQSILVCDYRGDCDDNSDEMQSCPFKKMMFSSEVFSVVFGTLSVILLTPEFQIAFVNSVPCSSMGFATCLGHREVTTVCYAGDNAKPEAML</sequence>
<feature type="transmembrane region" description="Helical" evidence="3">
    <location>
        <begin position="43"/>
        <end position="64"/>
    </location>
</feature>
<dbReference type="Pfam" id="PF00057">
    <property type="entry name" value="Ldl_recept_a"/>
    <property type="match status" value="1"/>
</dbReference>
<dbReference type="InterPro" id="IPR036055">
    <property type="entry name" value="LDL_receptor-like_sf"/>
</dbReference>
<dbReference type="SUPFAM" id="SSF57424">
    <property type="entry name" value="LDL receptor-like module"/>
    <property type="match status" value="1"/>
</dbReference>
<keyword evidence="3" id="KW-1133">Transmembrane helix</keyword>
<dbReference type="AlphaFoldDB" id="A0A4S2KKW8"/>
<dbReference type="InterPro" id="IPR002172">
    <property type="entry name" value="LDrepeatLR_classA_rpt"/>
</dbReference>
<feature type="disulfide bond" evidence="2">
    <location>
        <begin position="4"/>
        <end position="22"/>
    </location>
</feature>
<proteinExistence type="predicted"/>
<evidence type="ECO:0000313" key="5">
    <source>
        <dbReference type="Proteomes" id="UP000310200"/>
    </source>
</evidence>
<keyword evidence="1 2" id="KW-1015">Disulfide bond</keyword>
<comment type="caution">
    <text evidence="4">The sequence shown here is derived from an EMBL/GenBank/DDBJ whole genome shotgun (WGS) entry which is preliminary data.</text>
</comment>
<organism evidence="4 5">
    <name type="scientific">Temnothorax longispinosus</name>
    <dbReference type="NCBI Taxonomy" id="300112"/>
    <lineage>
        <taxon>Eukaryota</taxon>
        <taxon>Metazoa</taxon>
        <taxon>Ecdysozoa</taxon>
        <taxon>Arthropoda</taxon>
        <taxon>Hexapoda</taxon>
        <taxon>Insecta</taxon>
        <taxon>Pterygota</taxon>
        <taxon>Neoptera</taxon>
        <taxon>Endopterygota</taxon>
        <taxon>Hymenoptera</taxon>
        <taxon>Apocrita</taxon>
        <taxon>Aculeata</taxon>
        <taxon>Formicoidea</taxon>
        <taxon>Formicidae</taxon>
        <taxon>Myrmicinae</taxon>
        <taxon>Temnothorax</taxon>
    </lineage>
</organism>
<name>A0A4S2KKW8_9HYME</name>
<dbReference type="InterPro" id="IPR023415">
    <property type="entry name" value="LDLR_class-A_CS"/>
</dbReference>
<evidence type="ECO:0000256" key="3">
    <source>
        <dbReference type="SAM" id="Phobius"/>
    </source>
</evidence>